<dbReference type="Pfam" id="PF03013">
    <property type="entry name" value="Pyr_excise"/>
    <property type="match status" value="1"/>
</dbReference>
<evidence type="ECO:0000313" key="1">
    <source>
        <dbReference type="EMBL" id="SFB99233.1"/>
    </source>
</evidence>
<protein>
    <submittedName>
        <fullName evidence="1">Pyrimidine dimer DNA glycosylase /DNA-(Apurinic or apyrimidinic site) lyase</fullName>
    </submittedName>
</protein>
<organism evidence="1 2">
    <name type="scientific">Fructobacillus durionis</name>
    <dbReference type="NCBI Taxonomy" id="283737"/>
    <lineage>
        <taxon>Bacteria</taxon>
        <taxon>Bacillati</taxon>
        <taxon>Bacillota</taxon>
        <taxon>Bacilli</taxon>
        <taxon>Lactobacillales</taxon>
        <taxon>Lactobacillaceae</taxon>
        <taxon>Fructobacillus</taxon>
    </lineage>
</organism>
<reference evidence="2" key="1">
    <citation type="submission" date="2016-10" db="EMBL/GenBank/DDBJ databases">
        <authorList>
            <person name="Varghese N."/>
            <person name="Submissions S."/>
        </authorList>
    </citation>
    <scope>NUCLEOTIDE SEQUENCE [LARGE SCALE GENOMIC DNA]</scope>
    <source>
        <strain evidence="2">DSM 19113</strain>
    </source>
</reference>
<dbReference type="EMBL" id="FOLI01000003">
    <property type="protein sequence ID" value="SFB99233.1"/>
    <property type="molecule type" value="Genomic_DNA"/>
</dbReference>
<dbReference type="OrthoDB" id="360137at2"/>
<accession>A0A1I1FQ77</accession>
<evidence type="ECO:0000313" key="2">
    <source>
        <dbReference type="Proteomes" id="UP000199376"/>
    </source>
</evidence>
<name>A0A1I1FQ77_9LACO</name>
<dbReference type="GO" id="GO:0016829">
    <property type="term" value="F:lyase activity"/>
    <property type="evidence" value="ECO:0007669"/>
    <property type="project" value="UniProtKB-KW"/>
</dbReference>
<proteinExistence type="predicted"/>
<gene>
    <name evidence="1" type="ORF">SAMN05660453_0775</name>
</gene>
<dbReference type="RefSeq" id="WP_091502252.1">
    <property type="nucleotide sequence ID" value="NZ_FOLI01000003.1"/>
</dbReference>
<dbReference type="AlphaFoldDB" id="A0A1I1FQ77"/>
<dbReference type="STRING" id="283737.SAMN05660453_0775"/>
<dbReference type="Proteomes" id="UP000199376">
    <property type="component" value="Unassembled WGS sequence"/>
</dbReference>
<keyword evidence="1" id="KW-0456">Lyase</keyword>
<dbReference type="InterPro" id="IPR004260">
    <property type="entry name" value="Pyr-dimer_DNA_glycosylase"/>
</dbReference>
<sequence>MRLWHYRLIPTLSRQNLLGQWRECLAITGAISKNGEVNHATVNRLNDYPIEDLEIYIELVKREMNRRGYNTTERSHQKLKKDIGYDWNRPIQYEENGLGDVYFTSGKELFEGFHNKRYLWQNLYMMQEKADTDQLTQAEWQAMLASLEGKYPEVLSLR</sequence>
<keyword evidence="2" id="KW-1185">Reference proteome</keyword>